<dbReference type="EMBL" id="HG994586">
    <property type="protein sequence ID" value="CAF3004724.1"/>
    <property type="molecule type" value="Genomic_DNA"/>
</dbReference>
<name>A0A7R8D2E7_LEPSM</name>
<gene>
    <name evidence="2" type="ORF">LSAA_12741</name>
</gene>
<feature type="compositionally biased region" description="Acidic residues" evidence="1">
    <location>
        <begin position="317"/>
        <end position="341"/>
    </location>
</feature>
<evidence type="ECO:0000313" key="2">
    <source>
        <dbReference type="EMBL" id="CAF3004724.1"/>
    </source>
</evidence>
<evidence type="ECO:0000256" key="1">
    <source>
        <dbReference type="SAM" id="MobiDB-lite"/>
    </source>
</evidence>
<reference evidence="2" key="1">
    <citation type="submission" date="2021-02" db="EMBL/GenBank/DDBJ databases">
        <authorList>
            <person name="Bekaert M."/>
        </authorList>
    </citation>
    <scope>NUCLEOTIDE SEQUENCE</scope>
    <source>
        <strain evidence="2">IoA-00</strain>
    </source>
</reference>
<dbReference type="OrthoDB" id="10604344at2759"/>
<feature type="region of interest" description="Disordered" evidence="1">
    <location>
        <begin position="316"/>
        <end position="358"/>
    </location>
</feature>
<feature type="region of interest" description="Disordered" evidence="1">
    <location>
        <begin position="63"/>
        <end position="87"/>
    </location>
</feature>
<feature type="compositionally biased region" description="Low complexity" evidence="1">
    <location>
        <begin position="176"/>
        <end position="192"/>
    </location>
</feature>
<proteinExistence type="predicted"/>
<dbReference type="AlphaFoldDB" id="A0A7R8D2E7"/>
<accession>A0A7R8D2E7</accession>
<keyword evidence="3" id="KW-1185">Reference proteome</keyword>
<evidence type="ECO:0000313" key="3">
    <source>
        <dbReference type="Proteomes" id="UP000675881"/>
    </source>
</evidence>
<feature type="region of interest" description="Disordered" evidence="1">
    <location>
        <begin position="172"/>
        <end position="204"/>
    </location>
</feature>
<dbReference type="Proteomes" id="UP000675881">
    <property type="component" value="Chromosome 7"/>
</dbReference>
<feature type="region of interest" description="Disordered" evidence="1">
    <location>
        <begin position="108"/>
        <end position="128"/>
    </location>
</feature>
<organism evidence="2 3">
    <name type="scientific">Lepeophtheirus salmonis</name>
    <name type="common">Salmon louse</name>
    <name type="synonym">Caligus salmonis</name>
    <dbReference type="NCBI Taxonomy" id="72036"/>
    <lineage>
        <taxon>Eukaryota</taxon>
        <taxon>Metazoa</taxon>
        <taxon>Ecdysozoa</taxon>
        <taxon>Arthropoda</taxon>
        <taxon>Crustacea</taxon>
        <taxon>Multicrustacea</taxon>
        <taxon>Hexanauplia</taxon>
        <taxon>Copepoda</taxon>
        <taxon>Siphonostomatoida</taxon>
        <taxon>Caligidae</taxon>
        <taxon>Lepeophtheirus</taxon>
    </lineage>
</organism>
<sequence>MVIDEDRFYKGRPILEHFNKTARINHDENGKIPDLKEVISQLSPNEARTLRRLSYLAGFDKRKTSNQSGDSVFPNEEGPLSTFRRFSSPNMRKLSSISNKLGNISVSFHQNHNNSASSKNMIVPNSSNNKTFDLQQQLKSTQTHRLHALTPIPSKLSLHKETLDEALSACQEDMDPSTPSSLSPTCQTSSSTNINTPVHHGHSRIRHNPHCAVHGEDILDQSLIRNTSWPSEFLLLPPPIPSVPNKDAAVNTESNQLNSIVIPTIPLHPGYLCPCQLMLVKRTAVDGSSTRQCIEESLSGTTIVQSGGNRLYRHMEEEGEDEVDGGDEEEDDEDATAEGDSEINTGKDISFSAKENSEEIENQSGICKNYVYDEEEEVSVAYTELLSDVDELSEGGSWVILLPNSCGEEDEEDIVLEESMAYI</sequence>
<protein>
    <submittedName>
        <fullName evidence="2">(salmon louse) hypothetical protein</fullName>
    </submittedName>
</protein>